<comment type="caution">
    <text evidence="11">The sequence shown here is derived from an EMBL/GenBank/DDBJ whole genome shotgun (WGS) entry which is preliminary data.</text>
</comment>
<feature type="transmembrane region" description="Helical" evidence="8">
    <location>
        <begin position="192"/>
        <end position="212"/>
    </location>
</feature>
<feature type="transmembrane region" description="Helical" evidence="8">
    <location>
        <begin position="966"/>
        <end position="990"/>
    </location>
</feature>
<dbReference type="PANTHER" id="PTHR43394:SF15">
    <property type="entry name" value="ALPHA-FACTOR-TRANSPORTING ATPASE"/>
    <property type="match status" value="1"/>
</dbReference>
<protein>
    <submittedName>
        <fullName evidence="11">ABC a-pheromone efflux pump</fullName>
    </submittedName>
</protein>
<dbReference type="CDD" id="cd18578">
    <property type="entry name" value="ABC_6TM_Pgp_ABCB1_D2_like"/>
    <property type="match status" value="1"/>
</dbReference>
<dbReference type="PROSITE" id="PS50893">
    <property type="entry name" value="ABC_TRANSPORTER_2"/>
    <property type="match status" value="2"/>
</dbReference>
<evidence type="ECO:0000259" key="10">
    <source>
        <dbReference type="PROSITE" id="PS50929"/>
    </source>
</evidence>
<dbReference type="InterPro" id="IPR039421">
    <property type="entry name" value="Type_1_exporter"/>
</dbReference>
<dbReference type="PROSITE" id="PS50929">
    <property type="entry name" value="ABC_TM1F"/>
    <property type="match status" value="2"/>
</dbReference>
<keyword evidence="2 8" id="KW-0812">Transmembrane</keyword>
<dbReference type="Gene3D" id="1.20.1560.10">
    <property type="entry name" value="ABC transporter type 1, transmembrane domain"/>
    <property type="match status" value="2"/>
</dbReference>
<evidence type="ECO:0000256" key="2">
    <source>
        <dbReference type="ARBA" id="ARBA00022692"/>
    </source>
</evidence>
<feature type="transmembrane region" description="Helical" evidence="8">
    <location>
        <begin position="218"/>
        <end position="239"/>
    </location>
</feature>
<reference evidence="11 12" key="1">
    <citation type="submission" date="2024-06" db="EMBL/GenBank/DDBJ databases">
        <title>Complete genome of Phlyctema vagabunda strain 19-DSS-EL-015.</title>
        <authorList>
            <person name="Fiorenzani C."/>
        </authorList>
    </citation>
    <scope>NUCLEOTIDE SEQUENCE [LARGE SCALE GENOMIC DNA]</scope>
    <source>
        <strain evidence="11 12">19-DSS-EL-015</strain>
    </source>
</reference>
<feature type="domain" description="ABC transporter" evidence="9">
    <location>
        <begin position="1172"/>
        <end position="1422"/>
    </location>
</feature>
<sequence>MTTPLIRNSDSFEATREIYVSMPPEAIEIPQTSADISSVLRSENETAVASWRSLFAFTTRQHTASIICCAIATIVAGAIRPASAICFGKIFDLLTSYGLGVLSASDTKSQISDWCIVLTAIGVASWLFEGTFLVAWIAFGELQAKSVRIKMFAGLLDKEMEWYDLREDGIGPLLIRIQTQVRELQLAVSQPLGFLLGDIVGAIATLATAFYFSWKLTLVLLAVFPFTAAALFIISMKLAPAIEAQKLELTKASKYASTAILAIETVKVFNGEDQEVWQYYSTHKKAAVSYLIQARCNALQFGIIKFVMVGIFVQGFWYGLYLVRQGMNSGDVLTAFYATLNAMIAIETVLPQWLVLVKGMSAGETLKSILIQMRRGRKVVRGNGSLESAKCQGDIEMNNITFSYPAAPQQLALNNSTFFFPAGEFTFIVGKSGSGKSTISNLIMRYYEPDSGEIFIDGKPLASLDVGWLRSNTALIQQQSVLFNDTILQNVAFGHPDHNKVDRARVMEACEMADLNQTLNELPEGLDTLVGSNTRPLSGGQKQRISIARGRICDAPILIIDEGTSALDYTSRTNVIEAIRRWRRGKTTIIATHDINQILDDDYTYVMERGSVVEEGYRRKLAEKKNGVFASLLPAAPQSRTGIWIEPSKSQQRRSSEPTSPTSPASPTYPISYEEPITSFNPTASPSSGYLSKFLGMQISAESPFERSLIVQKNQRLSLGVGSSYANDLHTKTIWSSPVMSEEEQFSAFRRPSFQFLSPRSVATPPLDDDIALDKRRESMTLESLAFPTRQVLRPVQYPQGFGLLATELLDAATAEESTMKDEQSKNQGTHSLRAILKTVWPSLVWNEKVTLIFGFFAALVVAVATPAFSYIFAKLLNVFYLTENQASEARKWALSLLAVALVDGFASYCQHYALEYSGQAWVNALRVEALKRILSQPKSWFEKDKNSAERLNECLDRNAEEMRNLIGRFAGLTFTILWMTTISIVWSFIISWKLTLVALASAPVFYVVTRGFNLVTSVWEVKCNEAAEKTSSIFTETFSSISVVRALTLENHFERKHKRAAEKTYRIGVSRALYSGLLYGLLDGVTLFIIALVFYYGTVMITSGRISLDTCFQVVNLLLFGIANAGALLAIIPQISSSQVTAAQMLHLANLSNKASHESRGRTRLATVFPVCFKGLSFTYPHRPRARRTLDKANLILEPGCCTALVGSSGSGKSTIASLLLGLYPPDRSKEDIYHATFSVAGFPIEDCNIRSLRNQVSWVSQATMIFPTSIASNITYGLSEDSVLASRSNIVAAAEQAGIDEYINSLPSGYATVVGEGGQGLSGGQQQRIAIARALIRRPKLLVLDEATSALDRASAEVIRETVRNLVSQGEISVVVITHNEEMMRIASKIIVLEHGKVVEQGEFNELQAKGGAFSKLIAAKAEVTEFLEETAGTVLTPPIKPSESRSKARWTRQRSV</sequence>
<evidence type="ECO:0000256" key="1">
    <source>
        <dbReference type="ARBA" id="ARBA00004141"/>
    </source>
</evidence>
<dbReference type="SUPFAM" id="SSF90123">
    <property type="entry name" value="ABC transporter transmembrane region"/>
    <property type="match status" value="2"/>
</dbReference>
<dbReference type="InterPro" id="IPR027417">
    <property type="entry name" value="P-loop_NTPase"/>
</dbReference>
<dbReference type="InterPro" id="IPR036640">
    <property type="entry name" value="ABC1_TM_sf"/>
</dbReference>
<dbReference type="PANTHER" id="PTHR43394">
    <property type="entry name" value="ATP-DEPENDENT PERMEASE MDL1, MITOCHONDRIAL"/>
    <property type="match status" value="1"/>
</dbReference>
<evidence type="ECO:0000256" key="8">
    <source>
        <dbReference type="SAM" id="Phobius"/>
    </source>
</evidence>
<evidence type="ECO:0000313" key="11">
    <source>
        <dbReference type="EMBL" id="KAL3421354.1"/>
    </source>
</evidence>
<keyword evidence="5 8" id="KW-1133">Transmembrane helix</keyword>
<dbReference type="SUPFAM" id="SSF52540">
    <property type="entry name" value="P-loop containing nucleoside triphosphate hydrolases"/>
    <property type="match status" value="2"/>
</dbReference>
<dbReference type="InterPro" id="IPR003593">
    <property type="entry name" value="AAA+_ATPase"/>
</dbReference>
<dbReference type="CDD" id="cd18577">
    <property type="entry name" value="ABC_6TM_Pgp_ABCB1_D1_like"/>
    <property type="match status" value="1"/>
</dbReference>
<keyword evidence="3" id="KW-0547">Nucleotide-binding</keyword>
<feature type="domain" description="ABC transmembrane type-1" evidence="10">
    <location>
        <begin position="70"/>
        <end position="358"/>
    </location>
</feature>
<dbReference type="EMBL" id="JBFCZG010000006">
    <property type="protein sequence ID" value="KAL3421354.1"/>
    <property type="molecule type" value="Genomic_DNA"/>
</dbReference>
<evidence type="ECO:0000256" key="4">
    <source>
        <dbReference type="ARBA" id="ARBA00022840"/>
    </source>
</evidence>
<evidence type="ECO:0000256" key="7">
    <source>
        <dbReference type="SAM" id="MobiDB-lite"/>
    </source>
</evidence>
<dbReference type="SMART" id="SM00382">
    <property type="entry name" value="AAA"/>
    <property type="match status" value="2"/>
</dbReference>
<gene>
    <name evidence="11" type="ORF">PVAG01_07799</name>
</gene>
<feature type="transmembrane region" description="Helical" evidence="8">
    <location>
        <begin position="64"/>
        <end position="91"/>
    </location>
</feature>
<evidence type="ECO:0000259" key="9">
    <source>
        <dbReference type="PROSITE" id="PS50893"/>
    </source>
</evidence>
<feature type="compositionally biased region" description="Low complexity" evidence="7">
    <location>
        <begin position="657"/>
        <end position="672"/>
    </location>
</feature>
<dbReference type="InterPro" id="IPR017871">
    <property type="entry name" value="ABC_transporter-like_CS"/>
</dbReference>
<dbReference type="Pfam" id="PF00664">
    <property type="entry name" value="ABC_membrane"/>
    <property type="match status" value="2"/>
</dbReference>
<keyword evidence="6 8" id="KW-0472">Membrane</keyword>
<feature type="region of interest" description="Disordered" evidence="7">
    <location>
        <begin position="643"/>
        <end position="682"/>
    </location>
</feature>
<feature type="transmembrane region" description="Helical" evidence="8">
    <location>
        <begin position="1078"/>
        <end position="1099"/>
    </location>
</feature>
<dbReference type="InterPro" id="IPR011527">
    <property type="entry name" value="ABC1_TM_dom"/>
</dbReference>
<dbReference type="Pfam" id="PF00005">
    <property type="entry name" value="ABC_tran"/>
    <property type="match status" value="2"/>
</dbReference>
<evidence type="ECO:0000256" key="5">
    <source>
        <dbReference type="ARBA" id="ARBA00022989"/>
    </source>
</evidence>
<feature type="region of interest" description="Disordered" evidence="7">
    <location>
        <begin position="1440"/>
        <end position="1459"/>
    </location>
</feature>
<feature type="transmembrane region" description="Helical" evidence="8">
    <location>
        <begin position="1111"/>
        <end position="1133"/>
    </location>
</feature>
<dbReference type="InterPro" id="IPR003439">
    <property type="entry name" value="ABC_transporter-like_ATP-bd"/>
</dbReference>
<dbReference type="PROSITE" id="PS00211">
    <property type="entry name" value="ABC_TRANSPORTER_1"/>
    <property type="match status" value="1"/>
</dbReference>
<feature type="transmembrane region" description="Helical" evidence="8">
    <location>
        <begin position="303"/>
        <end position="323"/>
    </location>
</feature>
<feature type="transmembrane region" description="Helical" evidence="8">
    <location>
        <begin position="852"/>
        <end position="873"/>
    </location>
</feature>
<feature type="domain" description="ABC transmembrane type-1" evidence="10">
    <location>
        <begin position="853"/>
        <end position="1138"/>
    </location>
</feature>
<proteinExistence type="predicted"/>
<organism evidence="11 12">
    <name type="scientific">Phlyctema vagabunda</name>
    <dbReference type="NCBI Taxonomy" id="108571"/>
    <lineage>
        <taxon>Eukaryota</taxon>
        <taxon>Fungi</taxon>
        <taxon>Dikarya</taxon>
        <taxon>Ascomycota</taxon>
        <taxon>Pezizomycotina</taxon>
        <taxon>Leotiomycetes</taxon>
        <taxon>Helotiales</taxon>
        <taxon>Dermateaceae</taxon>
        <taxon>Phlyctema</taxon>
    </lineage>
</organism>
<feature type="compositionally biased region" description="Basic residues" evidence="7">
    <location>
        <begin position="1450"/>
        <end position="1459"/>
    </location>
</feature>
<feature type="domain" description="ABC transporter" evidence="9">
    <location>
        <begin position="395"/>
        <end position="634"/>
    </location>
</feature>
<keyword evidence="12" id="KW-1185">Reference proteome</keyword>
<accession>A0ABR4PDG1</accession>
<dbReference type="Proteomes" id="UP001629113">
    <property type="component" value="Unassembled WGS sequence"/>
</dbReference>
<evidence type="ECO:0000256" key="6">
    <source>
        <dbReference type="ARBA" id="ARBA00023136"/>
    </source>
</evidence>
<feature type="transmembrane region" description="Helical" evidence="8">
    <location>
        <begin position="893"/>
        <end position="910"/>
    </location>
</feature>
<dbReference type="Gene3D" id="3.40.50.300">
    <property type="entry name" value="P-loop containing nucleotide triphosphate hydrolases"/>
    <property type="match status" value="2"/>
</dbReference>
<keyword evidence="4" id="KW-0067">ATP-binding</keyword>
<evidence type="ECO:0000256" key="3">
    <source>
        <dbReference type="ARBA" id="ARBA00022741"/>
    </source>
</evidence>
<evidence type="ECO:0000313" key="12">
    <source>
        <dbReference type="Proteomes" id="UP001629113"/>
    </source>
</evidence>
<feature type="transmembrane region" description="Helical" evidence="8">
    <location>
        <begin position="111"/>
        <end position="139"/>
    </location>
</feature>
<comment type="subcellular location">
    <subcellularLocation>
        <location evidence="1">Membrane</location>
        <topology evidence="1">Multi-pass membrane protein</topology>
    </subcellularLocation>
</comment>
<name>A0ABR4PDG1_9HELO</name>